<dbReference type="SUPFAM" id="SSF50249">
    <property type="entry name" value="Nucleic acid-binding proteins"/>
    <property type="match status" value="1"/>
</dbReference>
<feature type="domain" description="ChsH2 rubredoxin-like zinc ribbon" evidence="1">
    <location>
        <begin position="324"/>
        <end position="351"/>
    </location>
</feature>
<comment type="caution">
    <text evidence="2">The sequence shown here is derived from an EMBL/GenBank/DDBJ whole genome shotgun (WGS) entry which is preliminary data.</text>
</comment>
<reference evidence="2 3" key="1">
    <citation type="submission" date="2016-12" db="EMBL/GenBank/DDBJ databases">
        <title>The draft genome sequence of Actinophytocola xinjiangensis.</title>
        <authorList>
            <person name="Wang W."/>
            <person name="Yuan L."/>
        </authorList>
    </citation>
    <scope>NUCLEOTIDE SEQUENCE [LARGE SCALE GENOMIC DNA]</scope>
    <source>
        <strain evidence="2 3">CGMCC 4.4663</strain>
    </source>
</reference>
<dbReference type="Pfam" id="PF12172">
    <property type="entry name" value="zf-ChsH2"/>
    <property type="match status" value="1"/>
</dbReference>
<dbReference type="PANTHER" id="PTHR34075:SF5">
    <property type="entry name" value="BLR3430 PROTEIN"/>
    <property type="match status" value="1"/>
</dbReference>
<dbReference type="Proteomes" id="UP000185696">
    <property type="component" value="Unassembled WGS sequence"/>
</dbReference>
<gene>
    <name evidence="2" type="ORF">BLA60_37535</name>
</gene>
<name>A0A7Z1AUZ5_9PSEU</name>
<evidence type="ECO:0000313" key="2">
    <source>
        <dbReference type="EMBL" id="OLF05087.1"/>
    </source>
</evidence>
<dbReference type="AlphaFoldDB" id="A0A7Z1AUZ5"/>
<dbReference type="InterPro" id="IPR022002">
    <property type="entry name" value="ChsH2_Znr"/>
</dbReference>
<keyword evidence="3" id="KW-1185">Reference proteome</keyword>
<proteinExistence type="predicted"/>
<evidence type="ECO:0000259" key="1">
    <source>
        <dbReference type="Pfam" id="PF12172"/>
    </source>
</evidence>
<protein>
    <recommendedName>
        <fullName evidence="1">ChsH2 rubredoxin-like zinc ribbon domain-containing protein</fullName>
    </recommendedName>
</protein>
<dbReference type="EMBL" id="MSIF01000033">
    <property type="protein sequence ID" value="OLF05087.1"/>
    <property type="molecule type" value="Genomic_DNA"/>
</dbReference>
<dbReference type="InterPro" id="IPR052513">
    <property type="entry name" value="Thioester_dehydratase-like"/>
</dbReference>
<dbReference type="PANTHER" id="PTHR34075">
    <property type="entry name" value="BLR3430 PROTEIN"/>
    <property type="match status" value="1"/>
</dbReference>
<dbReference type="OrthoDB" id="8771453at2"/>
<dbReference type="InterPro" id="IPR012340">
    <property type="entry name" value="NA-bd_OB-fold"/>
</dbReference>
<organism evidence="2 3">
    <name type="scientific">Actinophytocola xinjiangensis</name>
    <dbReference type="NCBI Taxonomy" id="485602"/>
    <lineage>
        <taxon>Bacteria</taxon>
        <taxon>Bacillati</taxon>
        <taxon>Actinomycetota</taxon>
        <taxon>Actinomycetes</taxon>
        <taxon>Pseudonocardiales</taxon>
        <taxon>Pseudonocardiaceae</taxon>
    </lineage>
</organism>
<sequence>MPTIGIDSVSAYLPGYRLNQGLAAELAVPPELPLAAPDEDGLTMAWEALRHLDVTEAPLVLRVPGGDLEPRAVAAHLATSGPLRTPSAVLPLSARTGATAALTAAPGGVAVLADHGRPADPADPPSPDGALALRLGTGRAAEILAVETLPVLAYDRWRDTEPTGPPDPRFVEETLLATDGGELLDRLVKRAGRTRDDLAGVVLSACVPVRAPRWAARWQVPAVWTAGPEYAAGRLAAATLRTAFERLVAAGPGSLVAVLELGWGGDALLLRAGPDIAETVRIEARASLDEYGYRLWTRTLSTSDSAMWTSPAKLRREAPALVGLTGTRCATCADVAFPPRHTCDLCGGTDLAPTELARTGTVVSHNLDRLFAAPDRDVQMVVVDLDGGGRFFGQLAAGSSRWAEVDDRVTLALRRLHDGGDLPHYFWKAVLP</sequence>
<dbReference type="RefSeq" id="WP_075137844.1">
    <property type="nucleotide sequence ID" value="NZ_MSIF01000033.1"/>
</dbReference>
<evidence type="ECO:0000313" key="3">
    <source>
        <dbReference type="Proteomes" id="UP000185696"/>
    </source>
</evidence>
<accession>A0A7Z1AUZ5</accession>